<dbReference type="InterPro" id="IPR010730">
    <property type="entry name" value="HET"/>
</dbReference>
<evidence type="ECO:0000313" key="3">
    <source>
        <dbReference type="Proteomes" id="UP001521785"/>
    </source>
</evidence>
<dbReference type="Proteomes" id="UP001521785">
    <property type="component" value="Unassembled WGS sequence"/>
</dbReference>
<dbReference type="Pfam" id="PF06985">
    <property type="entry name" value="HET"/>
    <property type="match status" value="1"/>
</dbReference>
<dbReference type="PANTHER" id="PTHR33112:SF16">
    <property type="entry name" value="HETEROKARYON INCOMPATIBILITY DOMAIN-CONTAINING PROTEIN"/>
    <property type="match status" value="1"/>
</dbReference>
<accession>A0ABR3QL41</accession>
<gene>
    <name evidence="2" type="ORF">SLS60_011050</name>
</gene>
<protein>
    <recommendedName>
        <fullName evidence="1">Heterokaryon incompatibility domain-containing protein</fullName>
    </recommendedName>
</protein>
<sequence>MITFCHTCQSLPVRSILKLLQGDRSVDDEFQWFQLPRSVTDSTETQPFLRWHNSISRLQGGVDTCTFCQVIFSHLSGSYHYHKNYRDGDERGLWLEVRVGQAFLTVYLGDMKPEVRLSGNFSYKTTPGTDFKSVQGDPRALLEDKTFKLVENSSSSEGQYIALSYCWGKALPFTTTSSNLQKHKETGGIEYNQLPQTLQDAIFLVRYLGIRYLWADCLCIVQDDKADWEREASRMADVYRNAWLTVAATRASHCGEGFLHARKGKERRIVSFADEEGSFDLYFYYDDLTMSPGTMGSIIDQSLNLRRVNFISSIARTSLWKADERQEEPLLSRVWGLQERVLAARTIHFGTYQMRWECSAQVVNEDGNMENYEVCEEICLEKIAEGLKSVKNALPAESTNRSNDSKDNGSYNRAWYVWFRLIEEYTSRDMTYPSDKLPALSGVISALQKLTGDTCLAGIWKSWFLQGLLWRLQDPDWDLYVFFPKKPQRAIPWRAPTWSFASVEGVVLYTLLENDPGREACAELLDCDVTPKGINPLGELINGFVKIRGPVATVSDISPQQSSDGRECLVHMTNGRLGEGRVHFDVNVHDSCQVLMVTPHTGVAITPVNPIEGTYIRVGAVSVYRVFRPASETSQRDSPAIIERDKSLSASHYPSWIIITLL</sequence>
<evidence type="ECO:0000313" key="2">
    <source>
        <dbReference type="EMBL" id="KAL1592634.1"/>
    </source>
</evidence>
<name>A0ABR3QL41_9PLEO</name>
<organism evidence="2 3">
    <name type="scientific">Paraconiothyrium brasiliense</name>
    <dbReference type="NCBI Taxonomy" id="300254"/>
    <lineage>
        <taxon>Eukaryota</taxon>
        <taxon>Fungi</taxon>
        <taxon>Dikarya</taxon>
        <taxon>Ascomycota</taxon>
        <taxon>Pezizomycotina</taxon>
        <taxon>Dothideomycetes</taxon>
        <taxon>Pleosporomycetidae</taxon>
        <taxon>Pleosporales</taxon>
        <taxon>Massarineae</taxon>
        <taxon>Didymosphaeriaceae</taxon>
        <taxon>Paraconiothyrium</taxon>
    </lineage>
</organism>
<proteinExistence type="predicted"/>
<dbReference type="EMBL" id="JAKJXO020000020">
    <property type="protein sequence ID" value="KAL1592634.1"/>
    <property type="molecule type" value="Genomic_DNA"/>
</dbReference>
<keyword evidence="3" id="KW-1185">Reference proteome</keyword>
<comment type="caution">
    <text evidence="2">The sequence shown here is derived from an EMBL/GenBank/DDBJ whole genome shotgun (WGS) entry which is preliminary data.</text>
</comment>
<evidence type="ECO:0000259" key="1">
    <source>
        <dbReference type="Pfam" id="PF06985"/>
    </source>
</evidence>
<dbReference type="PANTHER" id="PTHR33112">
    <property type="entry name" value="DOMAIN PROTEIN, PUTATIVE-RELATED"/>
    <property type="match status" value="1"/>
</dbReference>
<feature type="domain" description="Heterokaryon incompatibility" evidence="1">
    <location>
        <begin position="160"/>
        <end position="339"/>
    </location>
</feature>
<reference evidence="2 3" key="1">
    <citation type="submission" date="2024-02" db="EMBL/GenBank/DDBJ databases">
        <title>De novo assembly and annotation of 12 fungi associated with fruit tree decline syndrome in Ontario, Canada.</title>
        <authorList>
            <person name="Sulman M."/>
            <person name="Ellouze W."/>
            <person name="Ilyukhin E."/>
        </authorList>
    </citation>
    <scope>NUCLEOTIDE SEQUENCE [LARGE SCALE GENOMIC DNA]</scope>
    <source>
        <strain evidence="2 3">M42-189</strain>
    </source>
</reference>